<proteinExistence type="predicted"/>
<organism evidence="1 2">
    <name type="scientific">Clostridium celatum DSM 1785</name>
    <dbReference type="NCBI Taxonomy" id="545697"/>
    <lineage>
        <taxon>Bacteria</taxon>
        <taxon>Bacillati</taxon>
        <taxon>Bacillota</taxon>
        <taxon>Clostridia</taxon>
        <taxon>Eubacteriales</taxon>
        <taxon>Clostridiaceae</taxon>
        <taxon>Clostridium</taxon>
    </lineage>
</organism>
<dbReference type="STRING" id="545697.HMPREF0216_02816"/>
<keyword evidence="2" id="KW-1185">Reference proteome</keyword>
<gene>
    <name evidence="1" type="ORF">HMPREF0216_02816</name>
</gene>
<evidence type="ECO:0000313" key="2">
    <source>
        <dbReference type="Proteomes" id="UP000010420"/>
    </source>
</evidence>
<dbReference type="HOGENOM" id="CLU_2988527_0_0_9"/>
<reference evidence="1 2" key="1">
    <citation type="submission" date="2012-05" db="EMBL/GenBank/DDBJ databases">
        <authorList>
            <person name="Weinstock G."/>
            <person name="Sodergren E."/>
            <person name="Lobos E.A."/>
            <person name="Fulton L."/>
            <person name="Fulton R."/>
            <person name="Courtney L."/>
            <person name="Fronick C."/>
            <person name="O'Laughlin M."/>
            <person name="Godfrey J."/>
            <person name="Wilson R.M."/>
            <person name="Miner T."/>
            <person name="Farmer C."/>
            <person name="Delehaunty K."/>
            <person name="Cordes M."/>
            <person name="Minx P."/>
            <person name="Tomlinson C."/>
            <person name="Chen J."/>
            <person name="Wollam A."/>
            <person name="Pepin K.H."/>
            <person name="Bhonagiri V."/>
            <person name="Zhang X."/>
            <person name="Suruliraj S."/>
            <person name="Warren W."/>
            <person name="Mitreva M."/>
            <person name="Mardis E.R."/>
            <person name="Wilson R.K."/>
        </authorList>
    </citation>
    <scope>NUCLEOTIDE SEQUENCE [LARGE SCALE GENOMIC DNA]</scope>
    <source>
        <strain evidence="1 2">DSM 1785</strain>
    </source>
</reference>
<dbReference type="PATRIC" id="fig|545697.3.peg.2767"/>
<dbReference type="EMBL" id="AMEZ01000091">
    <property type="protein sequence ID" value="EKY24057.1"/>
    <property type="molecule type" value="Genomic_DNA"/>
</dbReference>
<comment type="caution">
    <text evidence="1">The sequence shown here is derived from an EMBL/GenBank/DDBJ whole genome shotgun (WGS) entry which is preliminary data.</text>
</comment>
<evidence type="ECO:0000313" key="1">
    <source>
        <dbReference type="EMBL" id="EKY24057.1"/>
    </source>
</evidence>
<protein>
    <submittedName>
        <fullName evidence="1">Uncharacterized protein</fullName>
    </submittedName>
</protein>
<dbReference type="AlphaFoldDB" id="L1Q8V4"/>
<dbReference type="Proteomes" id="UP000010420">
    <property type="component" value="Unassembled WGS sequence"/>
</dbReference>
<name>L1Q8V4_9CLOT</name>
<accession>L1Q8V4</accession>
<sequence>MLFKVKNKSLEEFEMRVVEVIPFKNFKEKIKLVKELKLRKGRISVFENYIVSEYMEG</sequence>